<keyword evidence="7" id="KW-1133">Transmembrane helix</keyword>
<evidence type="ECO:0000256" key="7">
    <source>
        <dbReference type="SAM" id="Phobius"/>
    </source>
</evidence>
<evidence type="ECO:0000256" key="6">
    <source>
        <dbReference type="ARBA" id="ARBA00023136"/>
    </source>
</evidence>
<feature type="transmembrane region" description="Helical" evidence="7">
    <location>
        <begin position="20"/>
        <end position="38"/>
    </location>
</feature>
<evidence type="ECO:0000256" key="5">
    <source>
        <dbReference type="ARBA" id="ARBA00023128"/>
    </source>
</evidence>
<evidence type="ECO:0000313" key="8">
    <source>
        <dbReference type="EMBL" id="CRK41607.1"/>
    </source>
</evidence>
<evidence type="ECO:0000313" key="9">
    <source>
        <dbReference type="Proteomes" id="UP000045706"/>
    </source>
</evidence>
<evidence type="ECO:0008006" key="10">
    <source>
        <dbReference type="Google" id="ProtNLM"/>
    </source>
</evidence>
<reference evidence="9" key="1">
    <citation type="submission" date="2015-05" db="EMBL/GenBank/DDBJ databases">
        <authorList>
            <person name="Fogelqvist Johan"/>
        </authorList>
    </citation>
    <scope>NUCLEOTIDE SEQUENCE [LARGE SCALE GENOMIC DNA]</scope>
</reference>
<dbReference type="SUPFAM" id="SSF53474">
    <property type="entry name" value="alpha/beta-Hydrolases"/>
    <property type="match status" value="1"/>
</dbReference>
<dbReference type="AlphaFoldDB" id="A0A0G4N565"/>
<feature type="transmembrane region" description="Helical" evidence="7">
    <location>
        <begin position="146"/>
        <end position="164"/>
    </location>
</feature>
<dbReference type="EMBL" id="CVQI01032552">
    <property type="protein sequence ID" value="CRK41607.1"/>
    <property type="molecule type" value="Genomic_DNA"/>
</dbReference>
<proteinExistence type="predicted"/>
<dbReference type="InterPro" id="IPR052374">
    <property type="entry name" value="SERAC1"/>
</dbReference>
<keyword evidence="7" id="KW-0812">Transmembrane</keyword>
<keyword evidence="5" id="KW-0496">Mitochondrion</keyword>
<gene>
    <name evidence="8" type="ORF">BN1723_015949</name>
</gene>
<feature type="transmembrane region" description="Helical" evidence="7">
    <location>
        <begin position="58"/>
        <end position="79"/>
    </location>
</feature>
<dbReference type="PANTHER" id="PTHR48182:SF2">
    <property type="entry name" value="PROTEIN SERAC1"/>
    <property type="match status" value="1"/>
</dbReference>
<dbReference type="GO" id="GO:0016020">
    <property type="term" value="C:membrane"/>
    <property type="evidence" value="ECO:0007669"/>
    <property type="project" value="UniProtKB-SubCell"/>
</dbReference>
<name>A0A0G4N565_VERLO</name>
<dbReference type="InterPro" id="IPR029058">
    <property type="entry name" value="AB_hydrolase_fold"/>
</dbReference>
<sequence length="453" mass="49155">MVSDGIFTEDPAEEQLLATTIYPILAVVLSSAYIYLLLAVPRDEDPTRRFVPWAKHGVLAFALANVFLAISTLTLSHLASTTPDIHGPATASLAEILMRLRDVGEMAKNLGTALMSVALLFYAGALLAAVNYVWQEPFTHGKVFDLVRCLSAGLCAFAVLRFGFTQAARGNSNSYDAGTKAEGADGNVAQTAMRWQVGYDLISSMQAMVLCSTGVFAWRRTKESAGLDKWNHSRAMDNDDAMSICISPPAMLEAGVRAASNGKKMPADTGLFVVYQPIGEPVLDIILIHGLQGHSFKTWAGEVNPAGTSAAKVDAWEGTSWQSNSQGGSQSASTMKRFLSRMKSTERHSAVTVDEQTSQPFWPSDFLPNDCSEARIMVFGYNTVIVNPHQAGGVNQNSIFTHSKDLLQELWRKKPPRRPVIFVTHSLGGMLLKETLALCSSSPYPAATDFLKN</sequence>
<feature type="transmembrane region" description="Helical" evidence="7">
    <location>
        <begin position="113"/>
        <end position="134"/>
    </location>
</feature>
<dbReference type="GO" id="GO:0005783">
    <property type="term" value="C:endoplasmic reticulum"/>
    <property type="evidence" value="ECO:0007669"/>
    <property type="project" value="UniProtKB-SubCell"/>
</dbReference>
<dbReference type="GO" id="GO:0005739">
    <property type="term" value="C:mitochondrion"/>
    <property type="evidence" value="ECO:0007669"/>
    <property type="project" value="UniProtKB-SubCell"/>
</dbReference>
<dbReference type="PANTHER" id="PTHR48182">
    <property type="entry name" value="PROTEIN SERAC1"/>
    <property type="match status" value="1"/>
</dbReference>
<comment type="subcellular location">
    <subcellularLocation>
        <location evidence="2">Endoplasmic reticulum</location>
    </subcellularLocation>
    <subcellularLocation>
        <location evidence="3">Membrane</location>
    </subcellularLocation>
    <subcellularLocation>
        <location evidence="1">Mitochondrion</location>
    </subcellularLocation>
</comment>
<organism evidence="8 9">
    <name type="scientific">Verticillium longisporum</name>
    <name type="common">Verticillium dahliae var. longisporum</name>
    <dbReference type="NCBI Taxonomy" id="100787"/>
    <lineage>
        <taxon>Eukaryota</taxon>
        <taxon>Fungi</taxon>
        <taxon>Dikarya</taxon>
        <taxon>Ascomycota</taxon>
        <taxon>Pezizomycotina</taxon>
        <taxon>Sordariomycetes</taxon>
        <taxon>Hypocreomycetidae</taxon>
        <taxon>Glomerellales</taxon>
        <taxon>Plectosphaerellaceae</taxon>
        <taxon>Verticillium</taxon>
    </lineage>
</organism>
<evidence type="ECO:0000256" key="1">
    <source>
        <dbReference type="ARBA" id="ARBA00004173"/>
    </source>
</evidence>
<accession>A0A0G4N565</accession>
<keyword evidence="4" id="KW-0256">Endoplasmic reticulum</keyword>
<evidence type="ECO:0000256" key="3">
    <source>
        <dbReference type="ARBA" id="ARBA00004370"/>
    </source>
</evidence>
<evidence type="ECO:0000256" key="4">
    <source>
        <dbReference type="ARBA" id="ARBA00022824"/>
    </source>
</evidence>
<keyword evidence="6 7" id="KW-0472">Membrane</keyword>
<dbReference type="Proteomes" id="UP000045706">
    <property type="component" value="Unassembled WGS sequence"/>
</dbReference>
<evidence type="ECO:0000256" key="2">
    <source>
        <dbReference type="ARBA" id="ARBA00004240"/>
    </source>
</evidence>
<protein>
    <recommendedName>
        <fullName evidence="10">DUF676 domain-containing protein</fullName>
    </recommendedName>
</protein>